<protein>
    <submittedName>
        <fullName evidence="1">Uncharacterized protein</fullName>
    </submittedName>
</protein>
<reference evidence="1" key="1">
    <citation type="journal article" date="2022" name="Int. J. Mol. Sci.">
        <title>Draft Genome of Tanacetum Coccineum: Genomic Comparison of Closely Related Tanacetum-Family Plants.</title>
        <authorList>
            <person name="Yamashiro T."/>
            <person name="Shiraishi A."/>
            <person name="Nakayama K."/>
            <person name="Satake H."/>
        </authorList>
    </citation>
    <scope>NUCLEOTIDE SEQUENCE</scope>
</reference>
<gene>
    <name evidence="1" type="ORF">Tco_1067377</name>
</gene>
<proteinExistence type="predicted"/>
<sequence>MNTQYGVLRSLRSIRRIGKSDTAYNGYVVFNGYGKAKGIYMAYTCNEYVVWGLKVFRFQKSTMPYSETEYVVLVFTNLDKKTSNTSITLKAVRCQNQALLPTITAMKNPSFIRKENISRRTLPNGDQSGPLLSPVPKTWHKMAAKGIRKELKSILLLAIPDEYLLKFHNVPDAKSL</sequence>
<keyword evidence="2" id="KW-1185">Reference proteome</keyword>
<accession>A0ABQ5HDA3</accession>
<evidence type="ECO:0000313" key="2">
    <source>
        <dbReference type="Proteomes" id="UP001151760"/>
    </source>
</evidence>
<reference evidence="1" key="2">
    <citation type="submission" date="2022-01" db="EMBL/GenBank/DDBJ databases">
        <authorList>
            <person name="Yamashiro T."/>
            <person name="Shiraishi A."/>
            <person name="Satake H."/>
            <person name="Nakayama K."/>
        </authorList>
    </citation>
    <scope>NUCLEOTIDE SEQUENCE</scope>
</reference>
<name>A0ABQ5HDA3_9ASTR</name>
<evidence type="ECO:0000313" key="1">
    <source>
        <dbReference type="EMBL" id="GJT85660.1"/>
    </source>
</evidence>
<dbReference type="Proteomes" id="UP001151760">
    <property type="component" value="Unassembled WGS sequence"/>
</dbReference>
<comment type="caution">
    <text evidence="1">The sequence shown here is derived from an EMBL/GenBank/DDBJ whole genome shotgun (WGS) entry which is preliminary data.</text>
</comment>
<dbReference type="EMBL" id="BQNB010019471">
    <property type="protein sequence ID" value="GJT85660.1"/>
    <property type="molecule type" value="Genomic_DNA"/>
</dbReference>
<organism evidence="1 2">
    <name type="scientific">Tanacetum coccineum</name>
    <dbReference type="NCBI Taxonomy" id="301880"/>
    <lineage>
        <taxon>Eukaryota</taxon>
        <taxon>Viridiplantae</taxon>
        <taxon>Streptophyta</taxon>
        <taxon>Embryophyta</taxon>
        <taxon>Tracheophyta</taxon>
        <taxon>Spermatophyta</taxon>
        <taxon>Magnoliopsida</taxon>
        <taxon>eudicotyledons</taxon>
        <taxon>Gunneridae</taxon>
        <taxon>Pentapetalae</taxon>
        <taxon>asterids</taxon>
        <taxon>campanulids</taxon>
        <taxon>Asterales</taxon>
        <taxon>Asteraceae</taxon>
        <taxon>Asteroideae</taxon>
        <taxon>Anthemideae</taxon>
        <taxon>Anthemidinae</taxon>
        <taxon>Tanacetum</taxon>
    </lineage>
</organism>